<feature type="domain" description="DNA gyrase B subunit C-terminal" evidence="3">
    <location>
        <begin position="16"/>
        <end position="79"/>
    </location>
</feature>
<proteinExistence type="predicted"/>
<accession>T0YIT5</accession>
<gene>
    <name evidence="4" type="ORF">B1A_19730</name>
</gene>
<dbReference type="AlphaFoldDB" id="T0YIT5"/>
<evidence type="ECO:0000313" key="4">
    <source>
        <dbReference type="EMBL" id="EQD31852.1"/>
    </source>
</evidence>
<evidence type="ECO:0000256" key="1">
    <source>
        <dbReference type="ARBA" id="ARBA00000185"/>
    </source>
</evidence>
<dbReference type="EMBL" id="AUZX01014567">
    <property type="protein sequence ID" value="EQD31852.1"/>
    <property type="molecule type" value="Genomic_DNA"/>
</dbReference>
<dbReference type="EC" id="5.99.1.-" evidence="4"/>
<evidence type="ECO:0000259" key="3">
    <source>
        <dbReference type="Pfam" id="PF00986"/>
    </source>
</evidence>
<evidence type="ECO:0000256" key="2">
    <source>
        <dbReference type="ARBA" id="ARBA00023235"/>
    </source>
</evidence>
<dbReference type="Gene3D" id="3.40.50.670">
    <property type="match status" value="1"/>
</dbReference>
<dbReference type="InterPro" id="IPR013760">
    <property type="entry name" value="Topo_IIA-like_dom_sf"/>
</dbReference>
<dbReference type="GO" id="GO:0005524">
    <property type="term" value="F:ATP binding"/>
    <property type="evidence" value="ECO:0007669"/>
    <property type="project" value="InterPro"/>
</dbReference>
<dbReference type="PANTHER" id="PTHR45866">
    <property type="entry name" value="DNA GYRASE/TOPOISOMERASE SUBUNIT B"/>
    <property type="match status" value="1"/>
</dbReference>
<dbReference type="SUPFAM" id="SSF56719">
    <property type="entry name" value="Type II DNA topoisomerase"/>
    <property type="match status" value="1"/>
</dbReference>
<dbReference type="GO" id="GO:0003677">
    <property type="term" value="F:DNA binding"/>
    <property type="evidence" value="ECO:0007669"/>
    <property type="project" value="InterPro"/>
</dbReference>
<dbReference type="InterPro" id="IPR002288">
    <property type="entry name" value="DNA_gyrase_B_C"/>
</dbReference>
<reference evidence="4" key="2">
    <citation type="journal article" date="2014" name="ISME J.">
        <title>Microbial stratification in low pH oxic and suboxic macroscopic growths along an acid mine drainage.</title>
        <authorList>
            <person name="Mendez-Garcia C."/>
            <person name="Mesa V."/>
            <person name="Sprenger R.R."/>
            <person name="Richter M."/>
            <person name="Diez M.S."/>
            <person name="Solano J."/>
            <person name="Bargiela R."/>
            <person name="Golyshina O.V."/>
            <person name="Manteca A."/>
            <person name="Ramos J.L."/>
            <person name="Gallego J.R."/>
            <person name="Llorente I."/>
            <person name="Martins Dos Santos V.A."/>
            <person name="Jensen O.N."/>
            <person name="Pelaez A.I."/>
            <person name="Sanchez J."/>
            <person name="Ferrer M."/>
        </authorList>
    </citation>
    <scope>NUCLEOTIDE SEQUENCE</scope>
</reference>
<keyword evidence="2 4" id="KW-0413">Isomerase</keyword>
<dbReference type="InterPro" id="IPR013759">
    <property type="entry name" value="Topo_IIA_B_C"/>
</dbReference>
<dbReference type="Pfam" id="PF00986">
    <property type="entry name" value="DNA_gyraseB_C"/>
    <property type="match status" value="1"/>
</dbReference>
<sequence length="89" mass="10305">MGLEERLKTEGVRSGGWTVGRFKGLGEMNPEQLWETTMNPETRRILTLSLKDGEWEDTHLLFNRLMGKGEAAARREWMERQEVTLALDI</sequence>
<dbReference type="GO" id="GO:0003918">
    <property type="term" value="F:DNA topoisomerase type II (double strand cut, ATP-hydrolyzing) activity"/>
    <property type="evidence" value="ECO:0007669"/>
    <property type="project" value="UniProtKB-EC"/>
</dbReference>
<comment type="catalytic activity">
    <reaction evidence="1">
        <text>ATP-dependent breakage, passage and rejoining of double-stranded DNA.</text>
        <dbReference type="EC" id="5.6.2.2"/>
    </reaction>
</comment>
<reference evidence="4" key="1">
    <citation type="submission" date="2013-08" db="EMBL/GenBank/DDBJ databases">
        <authorList>
            <person name="Mendez C."/>
            <person name="Richter M."/>
            <person name="Ferrer M."/>
            <person name="Sanchez J."/>
        </authorList>
    </citation>
    <scope>NUCLEOTIDE SEQUENCE</scope>
</reference>
<dbReference type="GO" id="GO:0006265">
    <property type="term" value="P:DNA topological change"/>
    <property type="evidence" value="ECO:0007669"/>
    <property type="project" value="InterPro"/>
</dbReference>
<dbReference type="PANTHER" id="PTHR45866:SF4">
    <property type="entry name" value="DNA TOPOISOMERASE 4 SUBUNIT B"/>
    <property type="match status" value="1"/>
</dbReference>
<comment type="caution">
    <text evidence="4">The sequence shown here is derived from an EMBL/GenBank/DDBJ whole genome shotgun (WGS) entry which is preliminary data.</text>
</comment>
<organism evidence="4">
    <name type="scientific">mine drainage metagenome</name>
    <dbReference type="NCBI Taxonomy" id="410659"/>
    <lineage>
        <taxon>unclassified sequences</taxon>
        <taxon>metagenomes</taxon>
        <taxon>ecological metagenomes</taxon>
    </lineage>
</organism>
<protein>
    <submittedName>
        <fullName evidence="4">Protein containing DNA topoisomerase, type IIA, subunit B</fullName>
        <ecNumber evidence="4">5.99.1.-</ecNumber>
    </submittedName>
</protein>
<name>T0YIT5_9ZZZZ</name>